<dbReference type="Gene3D" id="2.60.40.10">
    <property type="entry name" value="Immunoglobulins"/>
    <property type="match status" value="2"/>
</dbReference>
<feature type="domain" description="GEVED" evidence="2">
    <location>
        <begin position="827"/>
        <end position="909"/>
    </location>
</feature>
<dbReference type="Pfam" id="PF00404">
    <property type="entry name" value="Dockerin_1"/>
    <property type="match status" value="1"/>
</dbReference>
<evidence type="ECO:0000259" key="2">
    <source>
        <dbReference type="Pfam" id="PF20009"/>
    </source>
</evidence>
<dbReference type="Proteomes" id="UP001158067">
    <property type="component" value="Unassembled WGS sequence"/>
</dbReference>
<dbReference type="InterPro" id="IPR036439">
    <property type="entry name" value="Dockerin_dom_sf"/>
</dbReference>
<sequence length="1737" mass="180491">MNPRQSSQPSSDSSPSLDVQGPASKRARRRKTTRSKRPSNRRLTVEGLERRQLLAANSIGAFSNIDEYDGPRNVGSATAFTYNEREDSGEFGENDSRFTSELVPLGNASGQRDTVNVVGSVGFEVGNAGGFITDLDFYSFDLQAGDILDIAGFGAVSSFQLYMPNDLSAAPLEAQSLAGQVWISQDGPADDTVARISDSYPIDSPLQTLGNVNLAQVVPYDGIYTIGVSAQTINSSYTLGLRTYRPVTESLGSGQSQIVYLDYGGGVVARDEFNNSLAEPGVFQGGVFVIPPITQTLEDAGLIATPARYVEVTDYITETVMEQFADVGNYTGNGDYDSTFNPGDYGVSILNSYTDQAEYLSLVSAGVPVTRVVFGSSTSFADIADAPLGLAPTIDIGNFDLGETVLVFVDSEVTAAAAVTHSEAFSDFEVLGLEIGATTSQELGHVFGLLNTNSTNLVPSLIDSDGGLDAENGLGVGVDGILGTIDDVTPRFRTDLADVDSGITYGRLFSGESLAHSLSTGTSGGGGGGSVVGTVYNDANGNGSFVGDSGLSGVTVFLDLDSDGVQDTGEPATLSGADGTYSLTGPQGTYTLIAVTPSNLSTSGTLTTSQTITIGQSAVTANFGFSQIAPDISGFKFSDANSDGVFNTGDSGVAGAYIYADLDGDNRPDLFEPYDITDENGAYSLSIPSSSIGQTFAVREVELPGFQATLPVGGEHIVSYTGSPLTGTYDFGGNPSRDFGDAPDTYLTSSSVGGASHGIDSRIQIGASIDSEIDGAPSTDALGDDVVNFSTGAIDDEDGVVELRPINLVSSGQFNVSLTNTSGSTGYLQAWVDFNADGDFTDFGEQVVTNGIYGTGTATIDVPLPAGFDAASVTANGSLSTYARFRYSLTPGLGAGGAADTGEVEDYQIRILESDQLANDDTNVQVPRNSSNFLIDVLANDLNATDNPLIITSATSSVAGSLVTIGAGAAGQQTLLYTPASDYTGLDTITYFVVDQNGNTDSATVSLNVVFQSANPIAVDDIYQIESNETGIPLNVLSNDVQSTNGTLSITSFTQGSQGGVVTTTTGQQGLRYTPASGNTVSEQFTYTVIDSAGVTSTANVTVILTPESAANDKASFKIEILDQNNDTELLTLQAGQTFRVRISVDDIASADSDLVQGVQSAYTDLLYTSELVTPVDTDPSDAFPFDITFGPKFATPSFSLGNTLTPGLYDEIGATQSTINLDTIGTSDDLASHTGFTELFTLTMQATGTGLALFQTDPTEAAVAETILIPEDGVLPTALAFDEIEYDSRTIEIVPAGSGLPVALDDSYPAGGQAISGSSTVILDVLANDAQIGSSTITDIQIQSAPANGSIAISTNGTTDPSDDKVLYTPTSGFTGYDEFSYSITVQSDSFGTVSSIANVSVVTGQIANPQAQYDFTFVDEDGNEITQIATGERFGLRIDAIDLDDFGNATTDAVFAGFLDILYNSSLIETIAVDNGGDPNLFDFDVEFDPQFLLSSAVGSADYPGIVDEFGSNKSGTGGSGTELATVYFRALQTGTATVTGSPADRSPFQDTLLDNVDTPVPVENILYDSESILITSGSSTTGSGEPLHNNAIPADVNGDNLVTAIDALLVINEMSRMHAEGESASASVARPYYHDVNGDGYVSAIDALRVINQLNTSNVASSEPLAAAPVANATTNADRVLDESIESLAQDAKIVGGASSVEDASIVSVASDSSTSTDDDDDLLSLLADDISQQ</sequence>
<keyword evidence="4" id="KW-1185">Reference proteome</keyword>
<dbReference type="Pfam" id="PF17963">
    <property type="entry name" value="Big_9"/>
    <property type="match status" value="3"/>
</dbReference>
<feature type="compositionally biased region" description="Low complexity" evidence="1">
    <location>
        <begin position="1"/>
        <end position="16"/>
    </location>
</feature>
<dbReference type="Pfam" id="PF20009">
    <property type="entry name" value="GEVED"/>
    <property type="match status" value="1"/>
</dbReference>
<dbReference type="SUPFAM" id="SSF117074">
    <property type="entry name" value="Hypothetical protein PA1324"/>
    <property type="match status" value="1"/>
</dbReference>
<comment type="caution">
    <text evidence="3">The sequence shown here is derived from an EMBL/GenBank/DDBJ whole genome shotgun (WGS) entry which is preliminary data.</text>
</comment>
<evidence type="ECO:0000256" key="1">
    <source>
        <dbReference type="SAM" id="MobiDB-lite"/>
    </source>
</evidence>
<evidence type="ECO:0000313" key="4">
    <source>
        <dbReference type="Proteomes" id="UP001158067"/>
    </source>
</evidence>
<accession>A0ABY1PW60</accession>
<feature type="compositionally biased region" description="Basic residues" evidence="1">
    <location>
        <begin position="25"/>
        <end position="40"/>
    </location>
</feature>
<dbReference type="SUPFAM" id="SSF63446">
    <property type="entry name" value="Type I dockerin domain"/>
    <property type="match status" value="1"/>
</dbReference>
<proteinExistence type="predicted"/>
<dbReference type="InterPro" id="IPR045474">
    <property type="entry name" value="GEVED"/>
</dbReference>
<protein>
    <submittedName>
        <fullName evidence="3">Dockerin type I repeat-containing protein</fullName>
    </submittedName>
</protein>
<feature type="region of interest" description="Disordered" evidence="1">
    <location>
        <begin position="1"/>
        <end position="41"/>
    </location>
</feature>
<evidence type="ECO:0000313" key="3">
    <source>
        <dbReference type="EMBL" id="SMP50931.1"/>
    </source>
</evidence>
<organism evidence="3 4">
    <name type="scientific">Neorhodopirellula lusitana</name>
    <dbReference type="NCBI Taxonomy" id="445327"/>
    <lineage>
        <taxon>Bacteria</taxon>
        <taxon>Pseudomonadati</taxon>
        <taxon>Planctomycetota</taxon>
        <taxon>Planctomycetia</taxon>
        <taxon>Pirellulales</taxon>
        <taxon>Pirellulaceae</taxon>
        <taxon>Neorhodopirellula</taxon>
    </lineage>
</organism>
<dbReference type="Gene3D" id="1.10.1330.10">
    <property type="entry name" value="Dockerin domain"/>
    <property type="match status" value="1"/>
</dbReference>
<dbReference type="InterPro" id="IPR013783">
    <property type="entry name" value="Ig-like_fold"/>
</dbReference>
<dbReference type="Gene3D" id="2.60.40.2810">
    <property type="match status" value="2"/>
</dbReference>
<dbReference type="RefSeq" id="WP_283431992.1">
    <property type="nucleotide sequence ID" value="NZ_FXUG01000003.1"/>
</dbReference>
<reference evidence="3 4" key="1">
    <citation type="submission" date="2017-05" db="EMBL/GenBank/DDBJ databases">
        <authorList>
            <person name="Varghese N."/>
            <person name="Submissions S."/>
        </authorList>
    </citation>
    <scope>NUCLEOTIDE SEQUENCE [LARGE SCALE GENOMIC DNA]</scope>
    <source>
        <strain evidence="3 4">DSM 25457</strain>
    </source>
</reference>
<dbReference type="InterPro" id="IPR002105">
    <property type="entry name" value="Dockerin_1_rpt"/>
</dbReference>
<dbReference type="EMBL" id="FXUG01000003">
    <property type="protein sequence ID" value="SMP50931.1"/>
    <property type="molecule type" value="Genomic_DNA"/>
</dbReference>
<name>A0ABY1PW60_9BACT</name>
<gene>
    <name evidence="3" type="ORF">SAMN06265222_103194</name>
</gene>
<dbReference type="Gene3D" id="2.60.40.3440">
    <property type="match status" value="1"/>
</dbReference>